<dbReference type="GO" id="GO:0003824">
    <property type="term" value="F:catalytic activity"/>
    <property type="evidence" value="ECO:0007669"/>
    <property type="project" value="UniProtKB-ARBA"/>
</dbReference>
<dbReference type="Gene3D" id="3.90.226.10">
    <property type="entry name" value="2-enoyl-CoA Hydratase, Chain A, domain 1"/>
    <property type="match status" value="1"/>
</dbReference>
<dbReference type="SUPFAM" id="SSF52096">
    <property type="entry name" value="ClpP/crotonase"/>
    <property type="match status" value="1"/>
</dbReference>
<dbReference type="InterPro" id="IPR001753">
    <property type="entry name" value="Enoyl-CoA_hydra/iso"/>
</dbReference>
<dbReference type="Gene3D" id="1.10.12.10">
    <property type="entry name" value="Lyase 2-enoyl-coa Hydratase, Chain A, domain 2"/>
    <property type="match status" value="1"/>
</dbReference>
<dbReference type="PANTHER" id="PTHR42964:SF1">
    <property type="entry name" value="POLYKETIDE BIOSYNTHESIS ENOYL-COA HYDRATASE PKSH-RELATED"/>
    <property type="match status" value="1"/>
</dbReference>
<dbReference type="EMBL" id="BMZH01000001">
    <property type="protein sequence ID" value="GHA81302.1"/>
    <property type="molecule type" value="Genomic_DNA"/>
</dbReference>
<keyword evidence="3" id="KW-1185">Reference proteome</keyword>
<evidence type="ECO:0000313" key="2">
    <source>
        <dbReference type="EMBL" id="GHA81302.1"/>
    </source>
</evidence>
<protein>
    <recommendedName>
        <fullName evidence="4">Enoyl-CoA hydratase</fullName>
    </recommendedName>
</protein>
<proteinExistence type="inferred from homology"/>
<dbReference type="Pfam" id="PF00378">
    <property type="entry name" value="ECH_1"/>
    <property type="match status" value="1"/>
</dbReference>
<reference evidence="2" key="1">
    <citation type="journal article" date="2014" name="Int. J. Syst. Evol. Microbiol.">
        <title>Complete genome sequence of Corynebacterium casei LMG S-19264T (=DSM 44701T), isolated from a smear-ripened cheese.</title>
        <authorList>
            <consortium name="US DOE Joint Genome Institute (JGI-PGF)"/>
            <person name="Walter F."/>
            <person name="Albersmeier A."/>
            <person name="Kalinowski J."/>
            <person name="Ruckert C."/>
        </authorList>
    </citation>
    <scope>NUCLEOTIDE SEQUENCE</scope>
    <source>
        <strain evidence="2">KCTC 32513</strain>
    </source>
</reference>
<gene>
    <name evidence="2" type="ORF">GCM10009069_00330</name>
</gene>
<dbReference type="Proteomes" id="UP000634004">
    <property type="component" value="Unassembled WGS sequence"/>
</dbReference>
<evidence type="ECO:0000313" key="3">
    <source>
        <dbReference type="Proteomes" id="UP000634004"/>
    </source>
</evidence>
<dbReference type="PANTHER" id="PTHR42964">
    <property type="entry name" value="ENOYL-COA HYDRATASE"/>
    <property type="match status" value="1"/>
</dbReference>
<comment type="caution">
    <text evidence="2">The sequence shown here is derived from an EMBL/GenBank/DDBJ whole genome shotgun (WGS) entry which is preliminary data.</text>
</comment>
<sequence>MVYPFSDIARLIDAVGVANAKDILFSARIIKAKPAKKMGLVHRTFGVDALDDAVKDYAEGLTRLSPESLRVTKSMITAYQNGQRNETDETRAQFLAGFSSRDFGEGFRAFLNKRSPDFS</sequence>
<dbReference type="InterPro" id="IPR029045">
    <property type="entry name" value="ClpP/crotonase-like_dom_sf"/>
</dbReference>
<accession>A0A8J3CP86</accession>
<dbReference type="InterPro" id="IPR051683">
    <property type="entry name" value="Enoyl-CoA_Hydratase/Isomerase"/>
</dbReference>
<dbReference type="AlphaFoldDB" id="A0A8J3CP86"/>
<evidence type="ECO:0008006" key="4">
    <source>
        <dbReference type="Google" id="ProtNLM"/>
    </source>
</evidence>
<comment type="similarity">
    <text evidence="1">Belongs to the enoyl-CoA hydratase/isomerase family.</text>
</comment>
<dbReference type="InterPro" id="IPR014748">
    <property type="entry name" value="Enoyl-CoA_hydra_C"/>
</dbReference>
<organism evidence="2 3">
    <name type="scientific">Algimonas arctica</name>
    <dbReference type="NCBI Taxonomy" id="1479486"/>
    <lineage>
        <taxon>Bacteria</taxon>
        <taxon>Pseudomonadati</taxon>
        <taxon>Pseudomonadota</taxon>
        <taxon>Alphaproteobacteria</taxon>
        <taxon>Maricaulales</taxon>
        <taxon>Robiginitomaculaceae</taxon>
        <taxon>Algimonas</taxon>
    </lineage>
</organism>
<evidence type="ECO:0000256" key="1">
    <source>
        <dbReference type="ARBA" id="ARBA00005254"/>
    </source>
</evidence>
<name>A0A8J3CP86_9PROT</name>
<reference evidence="2" key="2">
    <citation type="submission" date="2020-09" db="EMBL/GenBank/DDBJ databases">
        <authorList>
            <person name="Sun Q."/>
            <person name="Kim S."/>
        </authorList>
    </citation>
    <scope>NUCLEOTIDE SEQUENCE</scope>
    <source>
        <strain evidence="2">KCTC 32513</strain>
    </source>
</reference>